<organism evidence="1 2">
    <name type="scientific">Thelephora ganbajun</name>
    <name type="common">Ganba fungus</name>
    <dbReference type="NCBI Taxonomy" id="370292"/>
    <lineage>
        <taxon>Eukaryota</taxon>
        <taxon>Fungi</taxon>
        <taxon>Dikarya</taxon>
        <taxon>Basidiomycota</taxon>
        <taxon>Agaricomycotina</taxon>
        <taxon>Agaricomycetes</taxon>
        <taxon>Thelephorales</taxon>
        <taxon>Thelephoraceae</taxon>
        <taxon>Thelephora</taxon>
    </lineage>
</organism>
<sequence length="742" mass="81259">MGRRVRSDSNANNTQIVRNNAGNTNLNQLPAVDNESPIPTTAGMSPSSRYNHNLKVLRRRDPSIVSIFDQFSHVCLYHHNGEKWEKKGYEGSMFLYERDAYPPYGFYILNRMGMDDYIQRMYPEDDMNILGDYLMYKCYPDYTALRLGLPLDRDTDPELVTNKTKGKAITVGLWMFATDFREPMKDVLMRLHDYIKRGEPYPEQFRYGPDHPPLPNSHLKISNDSSPEQTPEVIRAKISITHSSKQDSRPQSTSATTSMSEIDKLFSKLAPEPSRSPAPIPVQNGQQWITLGGLFAAALSGQNPATNMSASTSSLQTQPVSNPNATTRSLALLDSIFASATPHHPNGSNGTGPTQTPGPTLQIVSPQPTPSAVPQVLNQNVISTLLGLAPSPGGSVSSSSTNITTYRYEGDNESNSEGGSEEIEYPTSNVNSILAEATRTAITSSSKGRQSSIPSFSFPASSDDVQTTPRIQGDVTPRPALKGMPTSSPSQQPKDRNLKSEAAKMSQNGITPADVSQVFSTKAEKTKPAPGAPRKLVPFEPDSELWPYPRQPLDDRALGDDDDDVVELDFNDTSALSDINTFLRKPKADANATNGANVNGKKKKKEKNKAEREQIEKSWDDPVKMGYAVGPNIPNESPAKPVQPQPTAVSGVKGKNKPVVQSQTNGKANDQPAASSKDKTKDDLDRGVVTESLISTVAKSSLPKQKDVKQMDRNTFVREVLTLIHTDKSFVDDLYGDYLARS</sequence>
<gene>
    <name evidence="1" type="ORF">BDM02DRAFT_3109302</name>
</gene>
<evidence type="ECO:0000313" key="1">
    <source>
        <dbReference type="EMBL" id="KAF9652308.1"/>
    </source>
</evidence>
<evidence type="ECO:0000313" key="2">
    <source>
        <dbReference type="Proteomes" id="UP000886501"/>
    </source>
</evidence>
<proteinExistence type="predicted"/>
<reference evidence="1" key="1">
    <citation type="submission" date="2019-10" db="EMBL/GenBank/DDBJ databases">
        <authorList>
            <consortium name="DOE Joint Genome Institute"/>
            <person name="Kuo A."/>
            <person name="Miyauchi S."/>
            <person name="Kiss E."/>
            <person name="Drula E."/>
            <person name="Kohler A."/>
            <person name="Sanchez-Garcia M."/>
            <person name="Andreopoulos B."/>
            <person name="Barry K.W."/>
            <person name="Bonito G."/>
            <person name="Buee M."/>
            <person name="Carver A."/>
            <person name="Chen C."/>
            <person name="Cichocki N."/>
            <person name="Clum A."/>
            <person name="Culley D."/>
            <person name="Crous P.W."/>
            <person name="Fauchery L."/>
            <person name="Girlanda M."/>
            <person name="Hayes R."/>
            <person name="Keri Z."/>
            <person name="Labutti K."/>
            <person name="Lipzen A."/>
            <person name="Lombard V."/>
            <person name="Magnuson J."/>
            <person name="Maillard F."/>
            <person name="Morin E."/>
            <person name="Murat C."/>
            <person name="Nolan M."/>
            <person name="Ohm R."/>
            <person name="Pangilinan J."/>
            <person name="Pereira M."/>
            <person name="Perotto S."/>
            <person name="Peter M."/>
            <person name="Riley R."/>
            <person name="Sitrit Y."/>
            <person name="Stielow B."/>
            <person name="Szollosi G."/>
            <person name="Zifcakova L."/>
            <person name="Stursova M."/>
            <person name="Spatafora J.W."/>
            <person name="Tedersoo L."/>
            <person name="Vaario L.-M."/>
            <person name="Yamada A."/>
            <person name="Yan M."/>
            <person name="Wang P."/>
            <person name="Xu J."/>
            <person name="Bruns T."/>
            <person name="Baldrian P."/>
            <person name="Vilgalys R."/>
            <person name="Henrissat B."/>
            <person name="Grigoriev I.V."/>
            <person name="Hibbett D."/>
            <person name="Nagy L.G."/>
            <person name="Martin F.M."/>
        </authorList>
    </citation>
    <scope>NUCLEOTIDE SEQUENCE</scope>
    <source>
        <strain evidence="1">P2</strain>
    </source>
</reference>
<dbReference type="EMBL" id="MU117969">
    <property type="protein sequence ID" value="KAF9652308.1"/>
    <property type="molecule type" value="Genomic_DNA"/>
</dbReference>
<name>A0ACB6ZS85_THEGA</name>
<comment type="caution">
    <text evidence="1">The sequence shown here is derived from an EMBL/GenBank/DDBJ whole genome shotgun (WGS) entry which is preliminary data.</text>
</comment>
<dbReference type="Proteomes" id="UP000886501">
    <property type="component" value="Unassembled WGS sequence"/>
</dbReference>
<protein>
    <submittedName>
        <fullName evidence="1">Uncharacterized protein</fullName>
    </submittedName>
</protein>
<reference evidence="1" key="2">
    <citation type="journal article" date="2020" name="Nat. Commun.">
        <title>Large-scale genome sequencing of mycorrhizal fungi provides insights into the early evolution of symbiotic traits.</title>
        <authorList>
            <person name="Miyauchi S."/>
            <person name="Kiss E."/>
            <person name="Kuo A."/>
            <person name="Drula E."/>
            <person name="Kohler A."/>
            <person name="Sanchez-Garcia M."/>
            <person name="Morin E."/>
            <person name="Andreopoulos B."/>
            <person name="Barry K.W."/>
            <person name="Bonito G."/>
            <person name="Buee M."/>
            <person name="Carver A."/>
            <person name="Chen C."/>
            <person name="Cichocki N."/>
            <person name="Clum A."/>
            <person name="Culley D."/>
            <person name="Crous P.W."/>
            <person name="Fauchery L."/>
            <person name="Girlanda M."/>
            <person name="Hayes R.D."/>
            <person name="Keri Z."/>
            <person name="LaButti K."/>
            <person name="Lipzen A."/>
            <person name="Lombard V."/>
            <person name="Magnuson J."/>
            <person name="Maillard F."/>
            <person name="Murat C."/>
            <person name="Nolan M."/>
            <person name="Ohm R.A."/>
            <person name="Pangilinan J."/>
            <person name="Pereira M.F."/>
            <person name="Perotto S."/>
            <person name="Peter M."/>
            <person name="Pfister S."/>
            <person name="Riley R."/>
            <person name="Sitrit Y."/>
            <person name="Stielow J.B."/>
            <person name="Szollosi G."/>
            <person name="Zifcakova L."/>
            <person name="Stursova M."/>
            <person name="Spatafora J.W."/>
            <person name="Tedersoo L."/>
            <person name="Vaario L.M."/>
            <person name="Yamada A."/>
            <person name="Yan M."/>
            <person name="Wang P."/>
            <person name="Xu J."/>
            <person name="Bruns T."/>
            <person name="Baldrian P."/>
            <person name="Vilgalys R."/>
            <person name="Dunand C."/>
            <person name="Henrissat B."/>
            <person name="Grigoriev I.V."/>
            <person name="Hibbett D."/>
            <person name="Nagy L.G."/>
            <person name="Martin F.M."/>
        </authorList>
    </citation>
    <scope>NUCLEOTIDE SEQUENCE</scope>
    <source>
        <strain evidence="1">P2</strain>
    </source>
</reference>
<keyword evidence="2" id="KW-1185">Reference proteome</keyword>
<accession>A0ACB6ZS85</accession>